<dbReference type="InterPro" id="IPR008271">
    <property type="entry name" value="Ser/Thr_kinase_AS"/>
</dbReference>
<dbReference type="PROSITE" id="PS00108">
    <property type="entry name" value="PROTEIN_KINASE_ST"/>
    <property type="match status" value="1"/>
</dbReference>
<keyword evidence="4" id="KW-0547">Nucleotide-binding</keyword>
<dbReference type="Gene3D" id="1.10.510.10">
    <property type="entry name" value="Transferase(Phosphotransferase) domain 1"/>
    <property type="match status" value="1"/>
</dbReference>
<evidence type="ECO:0000256" key="8">
    <source>
        <dbReference type="ARBA" id="ARBA00048679"/>
    </source>
</evidence>
<gene>
    <name evidence="11" type="ORF">FUG_LOCUS237269</name>
</gene>
<comment type="catalytic activity">
    <reaction evidence="8">
        <text>L-seryl-[protein] + ATP = O-phospho-L-seryl-[protein] + ADP + H(+)</text>
        <dbReference type="Rhea" id="RHEA:17989"/>
        <dbReference type="Rhea" id="RHEA-COMP:9863"/>
        <dbReference type="Rhea" id="RHEA-COMP:11604"/>
        <dbReference type="ChEBI" id="CHEBI:15378"/>
        <dbReference type="ChEBI" id="CHEBI:29999"/>
        <dbReference type="ChEBI" id="CHEBI:30616"/>
        <dbReference type="ChEBI" id="CHEBI:83421"/>
        <dbReference type="ChEBI" id="CHEBI:456216"/>
        <dbReference type="EC" id="2.7.11.1"/>
    </reaction>
</comment>
<comment type="catalytic activity">
    <reaction evidence="7">
        <text>L-threonyl-[protein] + ATP = O-phospho-L-threonyl-[protein] + ADP + H(+)</text>
        <dbReference type="Rhea" id="RHEA:46608"/>
        <dbReference type="Rhea" id="RHEA-COMP:11060"/>
        <dbReference type="Rhea" id="RHEA-COMP:11605"/>
        <dbReference type="ChEBI" id="CHEBI:15378"/>
        <dbReference type="ChEBI" id="CHEBI:30013"/>
        <dbReference type="ChEBI" id="CHEBI:30616"/>
        <dbReference type="ChEBI" id="CHEBI:61977"/>
        <dbReference type="ChEBI" id="CHEBI:456216"/>
        <dbReference type="EC" id="2.7.11.1"/>
    </reaction>
</comment>
<evidence type="ECO:0000256" key="6">
    <source>
        <dbReference type="ARBA" id="ARBA00022840"/>
    </source>
</evidence>
<keyword evidence="6" id="KW-0067">ATP-binding</keyword>
<dbReference type="Pfam" id="PF00069">
    <property type="entry name" value="Pkinase"/>
    <property type="match status" value="1"/>
</dbReference>
<dbReference type="PANTHER" id="PTHR43671">
    <property type="entry name" value="SERINE/THREONINE-PROTEIN KINASE NEK"/>
    <property type="match status" value="1"/>
</dbReference>
<name>A0A4E9ECU0_GIBZA</name>
<keyword evidence="3" id="KW-0808">Transferase</keyword>
<dbReference type="InterPro" id="IPR000719">
    <property type="entry name" value="Prot_kinase_dom"/>
</dbReference>
<dbReference type="GO" id="GO:0005524">
    <property type="term" value="F:ATP binding"/>
    <property type="evidence" value="ECO:0007669"/>
    <property type="project" value="UniProtKB-KW"/>
</dbReference>
<dbReference type="InterPro" id="IPR050660">
    <property type="entry name" value="NEK_Ser/Thr_kinase"/>
</dbReference>
<keyword evidence="2" id="KW-0723">Serine/threonine-protein kinase</keyword>
<evidence type="ECO:0000313" key="11">
    <source>
        <dbReference type="EMBL" id="VIO57070.1"/>
    </source>
</evidence>
<dbReference type="PANTHER" id="PTHR43671:SF98">
    <property type="entry name" value="SERINE_THREONINE-PROTEIN KINASE NEK11"/>
    <property type="match status" value="1"/>
</dbReference>
<evidence type="ECO:0000256" key="3">
    <source>
        <dbReference type="ARBA" id="ARBA00022679"/>
    </source>
</evidence>
<keyword evidence="5" id="KW-0418">Kinase</keyword>
<dbReference type="EC" id="2.7.11.1" evidence="1"/>
<dbReference type="PROSITE" id="PS50011">
    <property type="entry name" value="PROTEIN_KINASE_DOM"/>
    <property type="match status" value="1"/>
</dbReference>
<protein>
    <recommendedName>
        <fullName evidence="1">non-specific serine/threonine protein kinase</fullName>
        <ecNumber evidence="1">2.7.11.1</ecNumber>
    </recommendedName>
</protein>
<organism evidence="11">
    <name type="scientific">Gibberella zeae</name>
    <name type="common">Wheat head blight fungus</name>
    <name type="synonym">Fusarium graminearum</name>
    <dbReference type="NCBI Taxonomy" id="5518"/>
    <lineage>
        <taxon>Eukaryota</taxon>
        <taxon>Fungi</taxon>
        <taxon>Dikarya</taxon>
        <taxon>Ascomycota</taxon>
        <taxon>Pezizomycotina</taxon>
        <taxon>Sordariomycetes</taxon>
        <taxon>Hypocreomycetidae</taxon>
        <taxon>Hypocreales</taxon>
        <taxon>Nectriaceae</taxon>
        <taxon>Fusarium</taxon>
    </lineage>
</organism>
<proteinExistence type="predicted"/>
<dbReference type="CDD" id="cd00180">
    <property type="entry name" value="PKc"/>
    <property type="match status" value="1"/>
</dbReference>
<evidence type="ECO:0000256" key="7">
    <source>
        <dbReference type="ARBA" id="ARBA00047899"/>
    </source>
</evidence>
<evidence type="ECO:0000256" key="4">
    <source>
        <dbReference type="ARBA" id="ARBA00022741"/>
    </source>
</evidence>
<accession>A0A4E9ECU0</accession>
<sequence>MDYWLRLNHPIGCITANDQEQLLKCTYYPIWNSGSTENSKFFTENLRHMFYSQRDLKKYFGESERINSYLTCKCETCQKTRNTIKGLPTHQKHLQGKSLTFDGPLVLALLVILRRIHFIYKLPLSAFQRLDELYKSLGKVEWVEEYFPDEQHRKPFVDAFEEVIGMLQPARFIFDSGRFENFPKNTRFPFQNVSTIREAREGVGSIERFEILDEYQDGSIEKVIEKHPGSVDFFFAKKSIPLSSKIDALANEIEILQNVAKFKNDNLIDLLACYEWQKEIHLVFPYIEGTLHDILHGQRPSTPLKVSDRNPLPNNWLWEGMVGMSQALESIHTQIWIPMAEKATRANVAHCDLKPNNILVDNVLVGKEKLKITDFGHCFISFASDDGNSGPMTTHGHPRYAPPETSASTDEWEGDHSHDIGVLNYDVWSLACIMVEVLVYVFDIKELQQKKTPIAQFHEAIRSSPLNECFYDDARSVKRCVNETLTKIENFVLFDKAHQNYKASVITLLRDMFNRNPRRRLSSSQVAERLQSIRADFDKNYNCDERAVLVNSYNPKEDSFDKGDEIAWKFEIDSAIGFVAM</sequence>
<feature type="domain" description="Protein kinase" evidence="10">
    <location>
        <begin position="209"/>
        <end position="533"/>
    </location>
</feature>
<reference evidence="11" key="1">
    <citation type="submission" date="2019-04" db="EMBL/GenBank/DDBJ databases">
        <authorList>
            <person name="Melise S."/>
            <person name="Noan J."/>
            <person name="Okalmin O."/>
        </authorList>
    </citation>
    <scope>NUCLEOTIDE SEQUENCE</scope>
    <source>
        <strain evidence="11">FN9</strain>
    </source>
</reference>
<dbReference type="AlphaFoldDB" id="A0A4E9ECU0"/>
<dbReference type="InterPro" id="IPR011009">
    <property type="entry name" value="Kinase-like_dom_sf"/>
</dbReference>
<dbReference type="SUPFAM" id="SSF56112">
    <property type="entry name" value="Protein kinase-like (PK-like)"/>
    <property type="match status" value="1"/>
</dbReference>
<evidence type="ECO:0000256" key="1">
    <source>
        <dbReference type="ARBA" id="ARBA00012513"/>
    </source>
</evidence>
<evidence type="ECO:0000259" key="10">
    <source>
        <dbReference type="PROSITE" id="PS50011"/>
    </source>
</evidence>
<dbReference type="SMART" id="SM00220">
    <property type="entry name" value="S_TKc"/>
    <property type="match status" value="1"/>
</dbReference>
<evidence type="ECO:0000256" key="5">
    <source>
        <dbReference type="ARBA" id="ARBA00022777"/>
    </source>
</evidence>
<dbReference type="GO" id="GO:0004674">
    <property type="term" value="F:protein serine/threonine kinase activity"/>
    <property type="evidence" value="ECO:0007669"/>
    <property type="project" value="UniProtKB-KW"/>
</dbReference>
<evidence type="ECO:0000256" key="2">
    <source>
        <dbReference type="ARBA" id="ARBA00022527"/>
    </source>
</evidence>
<evidence type="ECO:0000256" key="9">
    <source>
        <dbReference type="SAM" id="MobiDB-lite"/>
    </source>
</evidence>
<dbReference type="EMBL" id="CAAKMV010000127">
    <property type="protein sequence ID" value="VIO57070.1"/>
    <property type="molecule type" value="Genomic_DNA"/>
</dbReference>
<feature type="region of interest" description="Disordered" evidence="9">
    <location>
        <begin position="390"/>
        <end position="413"/>
    </location>
</feature>